<reference evidence="2" key="1">
    <citation type="submission" date="2022-10" db="EMBL/GenBank/DDBJ databases">
        <title>Luteolibacter sp. GHJ8, whole genome shotgun sequencing project.</title>
        <authorList>
            <person name="Zhao G."/>
            <person name="Shen L."/>
        </authorList>
    </citation>
    <scope>NUCLEOTIDE SEQUENCE</scope>
    <source>
        <strain evidence="2">GHJ8</strain>
    </source>
</reference>
<name>A0ABT3FZM2_9BACT</name>
<dbReference type="Proteomes" id="UP001165653">
    <property type="component" value="Unassembled WGS sequence"/>
</dbReference>
<keyword evidence="1" id="KW-0472">Membrane</keyword>
<evidence type="ECO:0000313" key="2">
    <source>
        <dbReference type="EMBL" id="MCW1913041.1"/>
    </source>
</evidence>
<protein>
    <submittedName>
        <fullName evidence="2">Uncharacterized protein</fullName>
    </submittedName>
</protein>
<keyword evidence="3" id="KW-1185">Reference proteome</keyword>
<organism evidence="2 3">
    <name type="scientific">Luteolibacter rhizosphaerae</name>
    <dbReference type="NCBI Taxonomy" id="2989719"/>
    <lineage>
        <taxon>Bacteria</taxon>
        <taxon>Pseudomonadati</taxon>
        <taxon>Verrucomicrobiota</taxon>
        <taxon>Verrucomicrobiia</taxon>
        <taxon>Verrucomicrobiales</taxon>
        <taxon>Verrucomicrobiaceae</taxon>
        <taxon>Luteolibacter</taxon>
    </lineage>
</organism>
<comment type="caution">
    <text evidence="2">The sequence shown here is derived from an EMBL/GenBank/DDBJ whole genome shotgun (WGS) entry which is preliminary data.</text>
</comment>
<sequence length="133" mass="15125">MKGQELWRQYQHHTRDITEHGRKLGFAGAAICWFFRDSSFTFPPAILWALALFVGYFVLDLLHGFVGAIQIKSFTEEQEGRMWAETRSLNGEIEVPRSLVRPAFSLFLAKVAFLLAGFVAVAIEIVIRIRSHG</sequence>
<evidence type="ECO:0000256" key="1">
    <source>
        <dbReference type="SAM" id="Phobius"/>
    </source>
</evidence>
<dbReference type="RefSeq" id="WP_264512074.1">
    <property type="nucleotide sequence ID" value="NZ_JAPDDR010000002.1"/>
</dbReference>
<keyword evidence="1" id="KW-0812">Transmembrane</keyword>
<dbReference type="EMBL" id="JAPDDR010000002">
    <property type="protein sequence ID" value="MCW1913041.1"/>
    <property type="molecule type" value="Genomic_DNA"/>
</dbReference>
<evidence type="ECO:0000313" key="3">
    <source>
        <dbReference type="Proteomes" id="UP001165653"/>
    </source>
</evidence>
<proteinExistence type="predicted"/>
<gene>
    <name evidence="2" type="ORF">OJ996_05630</name>
</gene>
<feature type="transmembrane region" description="Helical" evidence="1">
    <location>
        <begin position="104"/>
        <end position="127"/>
    </location>
</feature>
<accession>A0ABT3FZM2</accession>
<keyword evidence="1" id="KW-1133">Transmembrane helix</keyword>
<feature type="transmembrane region" description="Helical" evidence="1">
    <location>
        <begin position="45"/>
        <end position="66"/>
    </location>
</feature>